<dbReference type="SUPFAM" id="SSF50494">
    <property type="entry name" value="Trypsin-like serine proteases"/>
    <property type="match status" value="1"/>
</dbReference>
<sequence length="445" mass="49624">MLIGEDVLALARQIGDLALQLGLGITRPLAPYWSRSGALERILVAYAAWLGYKKLGSQWSLIKLIFDKIFNWFKLKYFQKIDYDKAKGSMTRIMEAVRPGSFEMKMTPAKCQCMIGKQIDGKLVPHGCGFRLRDFLVLPDHVLSGCNSGGDEVYAFTHKTTGGGISLLGKEVKTIDTDLVYIKLSPADWGVIGTKTATIYRSIPDNGCFAQIVGCMGEGTVGELSDDPQIFGRTVYSGTTVPGYSGAPYMVANRIAGMHQVGSAVTNGGFSATYIWSYIKYVEGVTEEETKDWLKQQWDEGNYIDIDQGWGDVDTVRIKVSGTYHIVDRMEMNSAFGGDWRGKSRLKQRKPNGYDLDDTYPDEEMESLNRRPLVKSGDSKREVSSPGQDLSPSSRIITEFSKLSKNSKREMILRLRNYHGSMDTPQKEVEKSTPLKNMQVITEEA</sequence>
<evidence type="ECO:0000313" key="3">
    <source>
        <dbReference type="EMBL" id="WZI33530.1"/>
    </source>
</evidence>
<evidence type="ECO:0000256" key="1">
    <source>
        <dbReference type="ARBA" id="ARBA00022801"/>
    </source>
</evidence>
<organism evidence="3">
    <name type="scientific">Suncus murinus ribovirus 5</name>
    <dbReference type="NCBI Taxonomy" id="3139579"/>
    <lineage>
        <taxon>Viruses</taxon>
        <taxon>Riboviria</taxon>
    </lineage>
</organism>
<evidence type="ECO:0000256" key="2">
    <source>
        <dbReference type="SAM" id="MobiDB-lite"/>
    </source>
</evidence>
<feature type="compositionally biased region" description="Acidic residues" evidence="2">
    <location>
        <begin position="355"/>
        <end position="366"/>
    </location>
</feature>
<feature type="compositionally biased region" description="Polar residues" evidence="2">
    <location>
        <begin position="385"/>
        <end position="395"/>
    </location>
</feature>
<proteinExistence type="predicted"/>
<feature type="region of interest" description="Disordered" evidence="2">
    <location>
        <begin position="340"/>
        <end position="395"/>
    </location>
</feature>
<keyword evidence="1" id="KW-0378">Hydrolase</keyword>
<evidence type="ECO:0008006" key="4">
    <source>
        <dbReference type="Google" id="ProtNLM"/>
    </source>
</evidence>
<dbReference type="EMBL" id="PP272767">
    <property type="protein sequence ID" value="WZI33530.1"/>
    <property type="molecule type" value="Viral_cRNA"/>
</dbReference>
<dbReference type="InterPro" id="IPR009003">
    <property type="entry name" value="Peptidase_S1_PA"/>
</dbReference>
<protein>
    <recommendedName>
        <fullName evidence="4">Serine protease</fullName>
    </recommendedName>
</protein>
<accession>A0AB38ZKE6</accession>
<name>A0AB38ZKE6_9VIRU</name>
<reference evidence="3" key="1">
    <citation type="journal article" date="2024" name="NPJ Biofilms Microbiomes">
        <title>Decoding the RNA viromes in shrew lungs along the eastern coast of China.</title>
        <authorList>
            <person name="Zhang J.T."/>
            <person name="Hu Z.Y."/>
            <person name="Tang F."/>
            <person name="Liu Y.T."/>
            <person name="Tan W.L."/>
            <person name="Ma X.F."/>
            <person name="Zhang Y.F."/>
            <person name="Si G.Q."/>
            <person name="Zhang L."/>
            <person name="Zhang M.Q."/>
            <person name="Peng C."/>
            <person name="Fu B.K."/>
            <person name="Fang L.Q."/>
            <person name="Zhang X.A."/>
            <person name="Liu W."/>
        </authorList>
    </citation>
    <scope>NUCLEOTIDE SEQUENCE</scope>
    <source>
        <strain evidence="3">Ribo_10</strain>
    </source>
</reference>
<dbReference type="GO" id="GO:0016787">
    <property type="term" value="F:hydrolase activity"/>
    <property type="evidence" value="ECO:0007669"/>
    <property type="project" value="UniProtKB-KW"/>
</dbReference>
<reference evidence="3" key="2">
    <citation type="submission" date="2024-01" db="EMBL/GenBank/DDBJ databases">
        <authorList>
            <person name="Zhang X.-A."/>
            <person name="Zhang J.-T."/>
            <person name="Hu Z.-Y."/>
            <person name="Liu W."/>
        </authorList>
    </citation>
    <scope>NUCLEOTIDE SEQUENCE</scope>
    <source>
        <strain evidence="3">Ribo_10</strain>
    </source>
</reference>